<dbReference type="SUPFAM" id="SSF53850">
    <property type="entry name" value="Periplasmic binding protein-like II"/>
    <property type="match status" value="1"/>
</dbReference>
<dbReference type="Pfam" id="PF03401">
    <property type="entry name" value="TctC"/>
    <property type="match status" value="1"/>
</dbReference>
<feature type="chain" id="PRO_5015558692" evidence="2">
    <location>
        <begin position="19"/>
        <end position="326"/>
    </location>
</feature>
<dbReference type="PANTHER" id="PTHR42928">
    <property type="entry name" value="TRICARBOXYLATE-BINDING PROTEIN"/>
    <property type="match status" value="1"/>
</dbReference>
<evidence type="ECO:0000313" key="3">
    <source>
        <dbReference type="EMBL" id="AVJ28425.1"/>
    </source>
</evidence>
<dbReference type="Gene3D" id="3.40.190.10">
    <property type="entry name" value="Periplasmic binding protein-like II"/>
    <property type="match status" value="1"/>
</dbReference>
<dbReference type="PIRSF" id="PIRSF017082">
    <property type="entry name" value="YflP"/>
    <property type="match status" value="1"/>
</dbReference>
<dbReference type="InterPro" id="IPR042100">
    <property type="entry name" value="Bug_dom1"/>
</dbReference>
<feature type="signal peptide" evidence="2">
    <location>
        <begin position="1"/>
        <end position="18"/>
    </location>
</feature>
<reference evidence="3 4" key="1">
    <citation type="submission" date="2017-09" db="EMBL/GenBank/DDBJ databases">
        <title>Genomic, metabolic, and phenotypic characteristics of bacterial isolates from the natural microbiome of the model nematode Caenorhabditis elegans.</title>
        <authorList>
            <person name="Zimmermann J."/>
            <person name="Obeng N."/>
            <person name="Yang W."/>
            <person name="Obeng O."/>
            <person name="Kissoyan K."/>
            <person name="Pees B."/>
            <person name="Dirksen P."/>
            <person name="Hoppner M."/>
            <person name="Franke A."/>
            <person name="Rosenstiel P."/>
            <person name="Leippe M."/>
            <person name="Dierking K."/>
            <person name="Kaleta C."/>
            <person name="Schulenburg H."/>
        </authorList>
    </citation>
    <scope>NUCLEOTIDE SEQUENCE [LARGE SCALE GENOMIC DNA]</scope>
    <source>
        <strain evidence="3 4">MYb73</strain>
    </source>
</reference>
<keyword evidence="2" id="KW-0732">Signal</keyword>
<protein>
    <submittedName>
        <fullName evidence="3">ABC transporter substrate-binding protein</fullName>
    </submittedName>
</protein>
<dbReference type="OrthoDB" id="8678477at2"/>
<accession>A0A2S0I8R9</accession>
<evidence type="ECO:0000256" key="1">
    <source>
        <dbReference type="ARBA" id="ARBA00006987"/>
    </source>
</evidence>
<gene>
    <name evidence="3" type="ORF">CLM73_15630</name>
</gene>
<comment type="similarity">
    <text evidence="1">Belongs to the UPF0065 (bug) family.</text>
</comment>
<organism evidence="3 4">
    <name type="scientific">Achromobacter spanius</name>
    <dbReference type="NCBI Taxonomy" id="217203"/>
    <lineage>
        <taxon>Bacteria</taxon>
        <taxon>Pseudomonadati</taxon>
        <taxon>Pseudomonadota</taxon>
        <taxon>Betaproteobacteria</taxon>
        <taxon>Burkholderiales</taxon>
        <taxon>Alcaligenaceae</taxon>
        <taxon>Achromobacter</taxon>
    </lineage>
</organism>
<name>A0A2S0I8R9_9BURK</name>
<dbReference type="Gene3D" id="3.40.190.150">
    <property type="entry name" value="Bordetella uptake gene, domain 1"/>
    <property type="match status" value="1"/>
</dbReference>
<evidence type="ECO:0000256" key="2">
    <source>
        <dbReference type="SAM" id="SignalP"/>
    </source>
</evidence>
<dbReference type="InterPro" id="IPR005064">
    <property type="entry name" value="BUG"/>
</dbReference>
<dbReference type="Proteomes" id="UP000239477">
    <property type="component" value="Chromosome"/>
</dbReference>
<proteinExistence type="inferred from homology"/>
<evidence type="ECO:0000313" key="4">
    <source>
        <dbReference type="Proteomes" id="UP000239477"/>
    </source>
</evidence>
<dbReference type="EMBL" id="CP023270">
    <property type="protein sequence ID" value="AVJ28425.1"/>
    <property type="molecule type" value="Genomic_DNA"/>
</dbReference>
<sequence length="326" mass="33942">MKTSFLAVSLAFASTVGAAAPAVAQDAYPSRPLTLVVPFPPGGATDVLGRVVAQKLGQELGRTVVVENRAGAGTVIGASFVAKAAPDGYTLLVSSGTTFTVNPAIQSNLPYDPVKSFEPIGIVGRTGLALLANPKVPVKDLKEFVAYVKDPAHDQPPYGSFGTGTTAHFVGEAFTSAAKLKMTHVPYKGSSPAMTDLIGGQIPFSVDTVAAALPQSKQGKVRVLAVSAPKRSAFLPDVPTFAEQGYPSVAMDTWLMVAAPRGLPADVKTRLEKALKATVESPEVVKSLEAQGFEAAFASAAEGEALIQQELPVMREVAQRANIKID</sequence>
<dbReference type="CDD" id="cd07012">
    <property type="entry name" value="PBP2_Bug_TTT"/>
    <property type="match status" value="1"/>
</dbReference>
<dbReference type="RefSeq" id="WP_105239217.1">
    <property type="nucleotide sequence ID" value="NZ_CP023270.1"/>
</dbReference>
<dbReference type="PANTHER" id="PTHR42928:SF5">
    <property type="entry name" value="BLR1237 PROTEIN"/>
    <property type="match status" value="1"/>
</dbReference>
<dbReference type="AlphaFoldDB" id="A0A2S0I8R9"/>
<keyword evidence="4" id="KW-1185">Reference proteome</keyword>